<organism evidence="13 14">
    <name type="scientific">Anoxybacteroides rupiense</name>
    <dbReference type="NCBI Taxonomy" id="311460"/>
    <lineage>
        <taxon>Bacteria</taxon>
        <taxon>Bacillati</taxon>
        <taxon>Bacillota</taxon>
        <taxon>Bacilli</taxon>
        <taxon>Bacillales</taxon>
        <taxon>Anoxybacillaceae</taxon>
        <taxon>Anoxybacteroides</taxon>
    </lineage>
</organism>
<proteinExistence type="inferred from homology"/>
<comment type="subcellular location">
    <subcellularLocation>
        <location evidence="1">Cell membrane</location>
        <topology evidence="1">Single-pass type II membrane protein</topology>
    </subcellularLocation>
</comment>
<dbReference type="PANTHER" id="PTHR33392">
    <property type="entry name" value="POLYISOPRENYL-TEICHOIC ACID--PEPTIDOGLYCAN TEICHOIC ACID TRANSFERASE TAGU"/>
    <property type="match status" value="1"/>
</dbReference>
<evidence type="ECO:0000313" key="13">
    <source>
        <dbReference type="EMBL" id="MED5051485.1"/>
    </source>
</evidence>
<evidence type="ECO:0000256" key="9">
    <source>
        <dbReference type="ARBA" id="ARBA00023163"/>
    </source>
</evidence>
<evidence type="ECO:0000256" key="8">
    <source>
        <dbReference type="ARBA" id="ARBA00023136"/>
    </source>
</evidence>
<dbReference type="AlphaFoldDB" id="A0ABD5IT49"/>
<evidence type="ECO:0000256" key="7">
    <source>
        <dbReference type="ARBA" id="ARBA00023015"/>
    </source>
</evidence>
<dbReference type="GO" id="GO:0005886">
    <property type="term" value="C:plasma membrane"/>
    <property type="evidence" value="ECO:0007669"/>
    <property type="project" value="UniProtKB-SubCell"/>
</dbReference>
<comment type="similarity">
    <text evidence="2">Belongs to the LytR/CpsA/Psr (LCP) family.</text>
</comment>
<evidence type="ECO:0000313" key="14">
    <source>
        <dbReference type="Proteomes" id="UP001339962"/>
    </source>
</evidence>
<dbReference type="Pfam" id="PF03816">
    <property type="entry name" value="LytR_cpsA_psr"/>
    <property type="match status" value="1"/>
</dbReference>
<keyword evidence="7" id="KW-0805">Transcription regulation</keyword>
<evidence type="ECO:0000256" key="5">
    <source>
        <dbReference type="ARBA" id="ARBA00022968"/>
    </source>
</evidence>
<keyword evidence="6" id="KW-1133">Transmembrane helix</keyword>
<reference evidence="13 14" key="1">
    <citation type="submission" date="2023-03" db="EMBL/GenBank/DDBJ databases">
        <title>Bacillus Genome Sequencing.</title>
        <authorList>
            <person name="Dunlap C."/>
        </authorList>
    </citation>
    <scope>NUCLEOTIDE SEQUENCE [LARGE SCALE GENOMIC DNA]</scope>
    <source>
        <strain evidence="13 14">NRS-38</strain>
    </source>
</reference>
<sequence length="311" mass="35422">MESSRRDRKIKKRKRKKWFVILLILIVLILTALLYAVVEYRKGLKNSQNDSFLPHEKVEFQGVKDKERMNVLLLGVDARGNEKARADTIMIAQYNRKTKQAKIASIMRDSYVDIPGYGKNKINAAYAYGGPELLRKTIKENFDVDIAYFALVDFKGFTKAIDVAFPEGIEINVEKEMSKGIGVTLHPGVQRLHGNELLGYVRFRKDAESDFGRVRRQQEVVKRVMDEFISVRGIAKLPSVVGTIRPYILTNVGYKEVLPLLATFPGSDQKDISFFRIPIDGSFRDATYPQAGAVLEMDLAKNRQALKEFLK</sequence>
<keyword evidence="8" id="KW-0472">Membrane</keyword>
<dbReference type="EMBL" id="JARTLI010000006">
    <property type="protein sequence ID" value="MED5051485.1"/>
    <property type="molecule type" value="Genomic_DNA"/>
</dbReference>
<evidence type="ECO:0000256" key="6">
    <source>
        <dbReference type="ARBA" id="ARBA00022989"/>
    </source>
</evidence>
<dbReference type="PANTHER" id="PTHR33392:SF8">
    <property type="entry name" value="REGULATORY PROTEIN MSRR"/>
    <property type="match status" value="1"/>
</dbReference>
<dbReference type="RefSeq" id="WP_044742122.1">
    <property type="nucleotide sequence ID" value="NZ_JACIDF010000010.1"/>
</dbReference>
<evidence type="ECO:0000256" key="11">
    <source>
        <dbReference type="ARBA" id="ARBA00040752"/>
    </source>
</evidence>
<evidence type="ECO:0000256" key="4">
    <source>
        <dbReference type="ARBA" id="ARBA00022692"/>
    </source>
</evidence>
<evidence type="ECO:0000256" key="2">
    <source>
        <dbReference type="ARBA" id="ARBA00006068"/>
    </source>
</evidence>
<comment type="function">
    <text evidence="10">Involved in SarA attenuation. Affects resistance to oxacillin and teicoplanin, as well as the synthesis of virulence factors.</text>
</comment>
<keyword evidence="9" id="KW-0804">Transcription</keyword>
<keyword evidence="4" id="KW-0812">Transmembrane</keyword>
<gene>
    <name evidence="13" type="ORF">P9850_06365</name>
</gene>
<evidence type="ECO:0000256" key="1">
    <source>
        <dbReference type="ARBA" id="ARBA00004401"/>
    </source>
</evidence>
<protein>
    <recommendedName>
        <fullName evidence="11">Regulatory protein MsrR</fullName>
    </recommendedName>
</protein>
<name>A0ABD5IT49_9BACL</name>
<feature type="domain" description="Cell envelope-related transcriptional attenuator" evidence="12">
    <location>
        <begin position="85"/>
        <end position="228"/>
    </location>
</feature>
<comment type="caution">
    <text evidence="13">The sequence shown here is derived from an EMBL/GenBank/DDBJ whole genome shotgun (WGS) entry which is preliminary data.</text>
</comment>
<keyword evidence="5" id="KW-0735">Signal-anchor</keyword>
<keyword evidence="3" id="KW-1003">Cell membrane</keyword>
<accession>A0ABD5IT49</accession>
<evidence type="ECO:0000256" key="10">
    <source>
        <dbReference type="ARBA" id="ARBA00037178"/>
    </source>
</evidence>
<dbReference type="Gene3D" id="3.40.630.190">
    <property type="entry name" value="LCP protein"/>
    <property type="match status" value="1"/>
</dbReference>
<dbReference type="InterPro" id="IPR004474">
    <property type="entry name" value="LytR_CpsA_psr"/>
</dbReference>
<evidence type="ECO:0000259" key="12">
    <source>
        <dbReference type="Pfam" id="PF03816"/>
    </source>
</evidence>
<dbReference type="Proteomes" id="UP001339962">
    <property type="component" value="Unassembled WGS sequence"/>
</dbReference>
<dbReference type="NCBIfam" id="TIGR00350">
    <property type="entry name" value="lytR_cpsA_psr"/>
    <property type="match status" value="1"/>
</dbReference>
<dbReference type="InterPro" id="IPR050922">
    <property type="entry name" value="LytR/CpsA/Psr_CW_biosynth"/>
</dbReference>
<evidence type="ECO:0000256" key="3">
    <source>
        <dbReference type="ARBA" id="ARBA00022475"/>
    </source>
</evidence>